<name>A0A645HS24_9ZZZZ</name>
<keyword evidence="1" id="KW-0812">Transmembrane</keyword>
<dbReference type="AlphaFoldDB" id="A0A645HS24"/>
<feature type="transmembrane region" description="Helical" evidence="1">
    <location>
        <begin position="42"/>
        <end position="64"/>
    </location>
</feature>
<comment type="caution">
    <text evidence="2">The sequence shown here is derived from an EMBL/GenBank/DDBJ whole genome shotgun (WGS) entry which is preliminary data.</text>
</comment>
<evidence type="ECO:0000313" key="2">
    <source>
        <dbReference type="EMBL" id="MPN41650.1"/>
    </source>
</evidence>
<keyword evidence="1" id="KW-0472">Membrane</keyword>
<sequence length="86" mass="9159">MAGLATGAVLVAIQYDAALYESDAFIASGGVIPTTLYSGLAIVFALIPVLLSAIAAVILIAYPLKGELREQMYRELNERRNAESND</sequence>
<evidence type="ECO:0000256" key="1">
    <source>
        <dbReference type="SAM" id="Phobius"/>
    </source>
</evidence>
<accession>A0A645HS24</accession>
<gene>
    <name evidence="2" type="ORF">SDC9_189204</name>
</gene>
<reference evidence="2" key="1">
    <citation type="submission" date="2019-08" db="EMBL/GenBank/DDBJ databases">
        <authorList>
            <person name="Kucharzyk K."/>
            <person name="Murdoch R.W."/>
            <person name="Higgins S."/>
            <person name="Loffler F."/>
        </authorList>
    </citation>
    <scope>NUCLEOTIDE SEQUENCE</scope>
</reference>
<proteinExistence type="predicted"/>
<organism evidence="2">
    <name type="scientific">bioreactor metagenome</name>
    <dbReference type="NCBI Taxonomy" id="1076179"/>
    <lineage>
        <taxon>unclassified sequences</taxon>
        <taxon>metagenomes</taxon>
        <taxon>ecological metagenomes</taxon>
    </lineage>
</organism>
<protein>
    <submittedName>
        <fullName evidence="2">Uncharacterized protein</fullName>
    </submittedName>
</protein>
<dbReference type="EMBL" id="VSSQ01098843">
    <property type="protein sequence ID" value="MPN41650.1"/>
    <property type="molecule type" value="Genomic_DNA"/>
</dbReference>
<keyword evidence="1" id="KW-1133">Transmembrane helix</keyword>